<accession>A0ABW0AHX3</accession>
<gene>
    <name evidence="2" type="ORF">ACFPRH_16335</name>
</gene>
<evidence type="ECO:0008006" key="4">
    <source>
        <dbReference type="Google" id="ProtNLM"/>
    </source>
</evidence>
<dbReference type="RefSeq" id="WP_344479823.1">
    <property type="nucleotide sequence ID" value="NZ_BAAASB010000013.1"/>
</dbReference>
<evidence type="ECO:0000256" key="1">
    <source>
        <dbReference type="SAM" id="SignalP"/>
    </source>
</evidence>
<dbReference type="Proteomes" id="UP001596160">
    <property type="component" value="Unassembled WGS sequence"/>
</dbReference>
<name>A0ABW0AHX3_9ACTN</name>
<keyword evidence="1" id="KW-0732">Signal</keyword>
<dbReference type="EMBL" id="JBHSKP010000009">
    <property type="protein sequence ID" value="MFC5153304.1"/>
    <property type="molecule type" value="Genomic_DNA"/>
</dbReference>
<keyword evidence="3" id="KW-1185">Reference proteome</keyword>
<organism evidence="2 3">
    <name type="scientific">Streptomyces amakusaensis</name>
    <dbReference type="NCBI Taxonomy" id="67271"/>
    <lineage>
        <taxon>Bacteria</taxon>
        <taxon>Bacillati</taxon>
        <taxon>Actinomycetota</taxon>
        <taxon>Actinomycetes</taxon>
        <taxon>Kitasatosporales</taxon>
        <taxon>Streptomycetaceae</taxon>
        <taxon>Streptomyces</taxon>
    </lineage>
</organism>
<proteinExistence type="predicted"/>
<feature type="chain" id="PRO_5045141986" description="Secreted protein" evidence="1">
    <location>
        <begin position="29"/>
        <end position="97"/>
    </location>
</feature>
<reference evidence="3" key="1">
    <citation type="journal article" date="2019" name="Int. J. Syst. Evol. Microbiol.">
        <title>The Global Catalogue of Microorganisms (GCM) 10K type strain sequencing project: providing services to taxonomists for standard genome sequencing and annotation.</title>
        <authorList>
            <consortium name="The Broad Institute Genomics Platform"/>
            <consortium name="The Broad Institute Genome Sequencing Center for Infectious Disease"/>
            <person name="Wu L."/>
            <person name="Ma J."/>
        </authorList>
    </citation>
    <scope>NUCLEOTIDE SEQUENCE [LARGE SCALE GENOMIC DNA]</scope>
    <source>
        <strain evidence="3">PCU 266</strain>
    </source>
</reference>
<protein>
    <recommendedName>
        <fullName evidence="4">Secreted protein</fullName>
    </recommendedName>
</protein>
<feature type="signal peptide" evidence="1">
    <location>
        <begin position="1"/>
        <end position="28"/>
    </location>
</feature>
<sequence>MRRIASLLGSLAAAVALTVTVPHSAAFAANGAIMLNGTVHQQPSGCYPSDRRPFQVNNRTDEIALVFASRDCSGPIVQVVAQGEPAVSEQGRSVYIP</sequence>
<comment type="caution">
    <text evidence="2">The sequence shown here is derived from an EMBL/GenBank/DDBJ whole genome shotgun (WGS) entry which is preliminary data.</text>
</comment>
<evidence type="ECO:0000313" key="2">
    <source>
        <dbReference type="EMBL" id="MFC5153304.1"/>
    </source>
</evidence>
<evidence type="ECO:0000313" key="3">
    <source>
        <dbReference type="Proteomes" id="UP001596160"/>
    </source>
</evidence>